<reference evidence="2 3" key="1">
    <citation type="submission" date="2016-07" db="EMBL/GenBank/DDBJ databases">
        <title>Draft genome of the white-rot fungus Obba rivulosa 3A-2.</title>
        <authorList>
            <consortium name="DOE Joint Genome Institute"/>
            <person name="Miettinen O."/>
            <person name="Riley R."/>
            <person name="Acob R."/>
            <person name="Barry K."/>
            <person name="Cullen D."/>
            <person name="De Vries R."/>
            <person name="Hainaut M."/>
            <person name="Hatakka A."/>
            <person name="Henrissat B."/>
            <person name="Hilden K."/>
            <person name="Kuo R."/>
            <person name="Labutti K."/>
            <person name="Lipzen A."/>
            <person name="Makela M.R."/>
            <person name="Sandor L."/>
            <person name="Spatafora J.W."/>
            <person name="Grigoriev I.V."/>
            <person name="Hibbett D.S."/>
        </authorList>
    </citation>
    <scope>NUCLEOTIDE SEQUENCE [LARGE SCALE GENOMIC DNA]</scope>
    <source>
        <strain evidence="2 3">3A-2</strain>
    </source>
</reference>
<dbReference type="Proteomes" id="UP000250043">
    <property type="component" value="Unassembled WGS sequence"/>
</dbReference>
<evidence type="ECO:0000256" key="1">
    <source>
        <dbReference type="SAM" id="Phobius"/>
    </source>
</evidence>
<dbReference type="OrthoDB" id="2783063at2759"/>
<dbReference type="EMBL" id="KV723026">
    <property type="protein sequence ID" value="OCH83534.1"/>
    <property type="molecule type" value="Genomic_DNA"/>
</dbReference>
<keyword evidence="1" id="KW-1133">Transmembrane helix</keyword>
<keyword evidence="3" id="KW-1185">Reference proteome</keyword>
<keyword evidence="1" id="KW-0812">Transmembrane</keyword>
<gene>
    <name evidence="2" type="ORF">OBBRIDRAFT_692566</name>
</gene>
<dbReference type="Pfam" id="PF14223">
    <property type="entry name" value="Retrotran_gag_2"/>
    <property type="match status" value="1"/>
</dbReference>
<evidence type="ECO:0000313" key="3">
    <source>
        <dbReference type="Proteomes" id="UP000250043"/>
    </source>
</evidence>
<proteinExistence type="predicted"/>
<feature type="non-terminal residue" evidence="2">
    <location>
        <position position="1"/>
    </location>
</feature>
<accession>A0A8E2AKI4</accession>
<protein>
    <submittedName>
        <fullName evidence="2">Uncharacterized protein</fullName>
    </submittedName>
</protein>
<feature type="transmembrane region" description="Helical" evidence="1">
    <location>
        <begin position="48"/>
        <end position="69"/>
    </location>
</feature>
<dbReference type="AlphaFoldDB" id="A0A8E2AKI4"/>
<evidence type="ECO:0000313" key="2">
    <source>
        <dbReference type="EMBL" id="OCH83534.1"/>
    </source>
</evidence>
<sequence>AWDRLCKRYKGKGKQTIAYLIGELFRGTLSDEALLEPQLNAMRQKVRILTSLGTTLGDDLVAVAIVISLPSSYDTLR</sequence>
<organism evidence="2 3">
    <name type="scientific">Obba rivulosa</name>
    <dbReference type="NCBI Taxonomy" id="1052685"/>
    <lineage>
        <taxon>Eukaryota</taxon>
        <taxon>Fungi</taxon>
        <taxon>Dikarya</taxon>
        <taxon>Basidiomycota</taxon>
        <taxon>Agaricomycotina</taxon>
        <taxon>Agaricomycetes</taxon>
        <taxon>Polyporales</taxon>
        <taxon>Gelatoporiaceae</taxon>
        <taxon>Obba</taxon>
    </lineage>
</organism>
<name>A0A8E2AKI4_9APHY</name>
<feature type="non-terminal residue" evidence="2">
    <location>
        <position position="77"/>
    </location>
</feature>
<keyword evidence="1" id="KW-0472">Membrane</keyword>